<dbReference type="EMBL" id="WTYE01000001">
    <property type="protein sequence ID" value="MXP31950.1"/>
    <property type="molecule type" value="Genomic_DNA"/>
</dbReference>
<comment type="caution">
    <text evidence="2">The sequence shown here is derived from an EMBL/GenBank/DDBJ whole genome shotgun (WGS) entry which is preliminary data.</text>
</comment>
<keyword evidence="1" id="KW-0812">Transmembrane</keyword>
<dbReference type="OrthoDB" id="9884820at2"/>
<feature type="transmembrane region" description="Helical" evidence="1">
    <location>
        <begin position="12"/>
        <end position="31"/>
    </location>
</feature>
<dbReference type="RefSeq" id="WP_160779339.1">
    <property type="nucleotide sequence ID" value="NZ_BAAAZF010000001.1"/>
</dbReference>
<dbReference type="AlphaFoldDB" id="A0A845ANU2"/>
<dbReference type="Proteomes" id="UP000446786">
    <property type="component" value="Unassembled WGS sequence"/>
</dbReference>
<evidence type="ECO:0000313" key="2">
    <source>
        <dbReference type="EMBL" id="MXP31950.1"/>
    </source>
</evidence>
<organism evidence="2 3">
    <name type="scientific">Parerythrobacter jejuensis</name>
    <dbReference type="NCBI Taxonomy" id="795812"/>
    <lineage>
        <taxon>Bacteria</taxon>
        <taxon>Pseudomonadati</taxon>
        <taxon>Pseudomonadota</taxon>
        <taxon>Alphaproteobacteria</taxon>
        <taxon>Sphingomonadales</taxon>
        <taxon>Erythrobacteraceae</taxon>
        <taxon>Parerythrobacter</taxon>
    </lineage>
</organism>
<keyword evidence="3" id="KW-1185">Reference proteome</keyword>
<keyword evidence="1" id="KW-1133">Transmembrane helix</keyword>
<proteinExistence type="predicted"/>
<name>A0A845ANU2_9SPHN</name>
<sequence>MLDYVMENLKALLGILGTAIIAGWVAFSVSAPRNVDNAMNQPMAQLGGSSINETIQETQAEVRADQCERFTIMAQEAWDKAVDQGTLERDQSRLDEYDRQRDRYCN</sequence>
<accession>A0A845ANU2</accession>
<gene>
    <name evidence="2" type="ORF">GRI94_08955</name>
</gene>
<keyword evidence="1" id="KW-0472">Membrane</keyword>
<evidence type="ECO:0000313" key="3">
    <source>
        <dbReference type="Proteomes" id="UP000446786"/>
    </source>
</evidence>
<protein>
    <submittedName>
        <fullName evidence="2">Uncharacterized protein</fullName>
    </submittedName>
</protein>
<evidence type="ECO:0000256" key="1">
    <source>
        <dbReference type="SAM" id="Phobius"/>
    </source>
</evidence>
<reference evidence="2 3" key="1">
    <citation type="submission" date="2019-12" db="EMBL/GenBank/DDBJ databases">
        <title>Genomic-based taxomic classification of the family Erythrobacteraceae.</title>
        <authorList>
            <person name="Xu L."/>
        </authorList>
    </citation>
    <scope>NUCLEOTIDE SEQUENCE [LARGE SCALE GENOMIC DNA]</scope>
    <source>
        <strain evidence="2 3">JCM 16677</strain>
    </source>
</reference>